<feature type="domain" description="Polyphosphate kinase N-terminal" evidence="11">
    <location>
        <begin position="107"/>
        <end position="215"/>
    </location>
</feature>
<dbReference type="SUPFAM" id="SSF140356">
    <property type="entry name" value="PPK N-terminal domain-like"/>
    <property type="match status" value="1"/>
</dbReference>
<evidence type="ECO:0000259" key="11">
    <source>
        <dbReference type="Pfam" id="PF13089"/>
    </source>
</evidence>
<dbReference type="Pfam" id="PF02503">
    <property type="entry name" value="PP_kinase"/>
    <property type="match status" value="1"/>
</dbReference>
<feature type="coiled-coil region" evidence="9">
    <location>
        <begin position="9"/>
        <end position="43"/>
    </location>
</feature>
<dbReference type="AlphaFoldDB" id="A0A1Y1IPH6"/>
<proteinExistence type="inferred from homology"/>
<dbReference type="SUPFAM" id="SSF143724">
    <property type="entry name" value="PHP14-like"/>
    <property type="match status" value="1"/>
</dbReference>
<dbReference type="EC" id="2.7.4.1" evidence="1"/>
<dbReference type="InterPro" id="IPR036830">
    <property type="entry name" value="PP_kinase_middle_dom_sf"/>
</dbReference>
<dbReference type="CDD" id="cd09168">
    <property type="entry name" value="PLDc_PaPPK1_C2_like"/>
    <property type="match status" value="1"/>
</dbReference>
<keyword evidence="2" id="KW-0597">Phosphoprotein</keyword>
<keyword evidence="3" id="KW-0808">Transferase</keyword>
<dbReference type="InterPro" id="IPR041108">
    <property type="entry name" value="PP_kinase_C_1"/>
</dbReference>
<dbReference type="GO" id="GO:0016020">
    <property type="term" value="C:membrane"/>
    <property type="evidence" value="ECO:0000318"/>
    <property type="project" value="GO_Central"/>
</dbReference>
<dbReference type="GO" id="GO:0008976">
    <property type="term" value="F:polyphosphate kinase activity"/>
    <property type="evidence" value="ECO:0000318"/>
    <property type="project" value="GO_Central"/>
</dbReference>
<evidence type="ECO:0000256" key="7">
    <source>
        <dbReference type="ARBA" id="ARBA00022840"/>
    </source>
</evidence>
<keyword evidence="7" id="KW-0067">ATP-binding</keyword>
<dbReference type="OMA" id="MTLYRVG"/>
<evidence type="ECO:0000313" key="14">
    <source>
        <dbReference type="EMBL" id="GAQ92553.1"/>
    </source>
</evidence>
<dbReference type="GO" id="GO:0005524">
    <property type="term" value="F:ATP binding"/>
    <property type="evidence" value="ECO:0007669"/>
    <property type="project" value="UniProtKB-KW"/>
</dbReference>
<dbReference type="InterPro" id="IPR025198">
    <property type="entry name" value="PPK_N_dom"/>
</dbReference>
<evidence type="ECO:0000256" key="4">
    <source>
        <dbReference type="ARBA" id="ARBA00022723"/>
    </source>
</evidence>
<dbReference type="GO" id="GO:0006799">
    <property type="term" value="P:polyphosphate biosynthetic process"/>
    <property type="evidence" value="ECO:0000318"/>
    <property type="project" value="GO_Central"/>
</dbReference>
<dbReference type="GO" id="GO:0009358">
    <property type="term" value="C:polyphosphate kinase complex"/>
    <property type="evidence" value="ECO:0007669"/>
    <property type="project" value="InterPro"/>
</dbReference>
<keyword evidence="5" id="KW-0547">Nucleotide-binding</keyword>
<reference evidence="14 15" key="1">
    <citation type="journal article" date="2014" name="Nat. Commun.">
        <title>Klebsormidium flaccidum genome reveals primary factors for plant terrestrial adaptation.</title>
        <authorList>
            <person name="Hori K."/>
            <person name="Maruyama F."/>
            <person name="Fujisawa T."/>
            <person name="Togashi T."/>
            <person name="Yamamoto N."/>
            <person name="Seo M."/>
            <person name="Sato S."/>
            <person name="Yamada T."/>
            <person name="Mori H."/>
            <person name="Tajima N."/>
            <person name="Moriyama T."/>
            <person name="Ikeuchi M."/>
            <person name="Watanabe M."/>
            <person name="Wada H."/>
            <person name="Kobayashi K."/>
            <person name="Saito M."/>
            <person name="Masuda T."/>
            <person name="Sasaki-Sekimoto Y."/>
            <person name="Mashiguchi K."/>
            <person name="Awai K."/>
            <person name="Shimojima M."/>
            <person name="Masuda S."/>
            <person name="Iwai M."/>
            <person name="Nobusawa T."/>
            <person name="Narise T."/>
            <person name="Kondo S."/>
            <person name="Saito H."/>
            <person name="Sato R."/>
            <person name="Murakawa M."/>
            <person name="Ihara Y."/>
            <person name="Oshima-Yamada Y."/>
            <person name="Ohtaka K."/>
            <person name="Satoh M."/>
            <person name="Sonobe K."/>
            <person name="Ishii M."/>
            <person name="Ohtani R."/>
            <person name="Kanamori-Sato M."/>
            <person name="Honoki R."/>
            <person name="Miyazaki D."/>
            <person name="Mochizuki H."/>
            <person name="Umetsu J."/>
            <person name="Higashi K."/>
            <person name="Shibata D."/>
            <person name="Kamiya Y."/>
            <person name="Sato N."/>
            <person name="Nakamura Y."/>
            <person name="Tabata S."/>
            <person name="Ida S."/>
            <person name="Kurokawa K."/>
            <person name="Ohta H."/>
        </authorList>
    </citation>
    <scope>NUCLEOTIDE SEQUENCE [LARGE SCALE GENOMIC DNA]</scope>
    <source>
        <strain evidence="14 15">NIES-2285</strain>
    </source>
</reference>
<dbReference type="Pfam" id="PF13090">
    <property type="entry name" value="PP_kinase_C"/>
    <property type="match status" value="1"/>
</dbReference>
<sequence length="838" mass="94066">MEGMPKEAIVAIKEKVSALESEVEAERQRAKVLKDQVVALSKEKTKSVVKEEAIKVAEKAAAAVSACPLGEDLHENEGLMPPHRQEGLLADVSGLKMETMVLADAVYNKELSWLAFNWRVLYMAVMPSTPIFERLRFLAITARNLDEFFGKRVGGLKRQAAAGTANLIGERRELMWSPNQQLKFVTKEVSTMVDVQINTLLKDVLPELAQQGIRLLDYGELDHAQKSKMRKYFKSALEPVLTPLAVDPGHPFPFIGNMTLSIAVTLRDPIDEDTEFAIVNVPTGVDRFIRLAQDDNPAMRNTFVCLEQVIIHNLGELFGGMQIVAAHVFRVTRNADVARNEEEAEDLLEMITDEMRERKFAPFVRLEVDCEMPVDMQQRLTEELQLSRDDVYRVCGPMALGELDSIPVQFGGQFGMDSSLQFTQWSPLTHTRLAGGDIFDTIRRGDVLVHHPYHSFATSTQHFVETAARDPKVVAIKATLYRTNSDSPVIRALEIAAEMGKQVAVLVELKARFDEARNVGFAQKLEDAGCNVAYGLVGLKTHCKCTMVVRQEETGLRTYCHIGTGNYNPRTASVYTDFGLFTCDPALGQDVADLFKYLTGYHRQKSYRKLLVAPGTMRREFVRLIDREIENARAGLPSGMVVKCNGLDDQVMIAKIYEASNAGVHVDCIVRGICGVRAGFKGISDNIRVISIIGRFLEHHRIFRFENGGKPEYYIGSADWMTRNLMRRVEVVTPVLDESIKKELQDIIEACLCDRVGAWEMQPDGRYQLLGAGKGALIPRAVIPNPGNRLAPRAEHIGFQGALMEMIQRQKNKAKKVDFKKKDGRVQRPRRYEVFEDH</sequence>
<dbReference type="InterPro" id="IPR036832">
    <property type="entry name" value="PPK_N_dom_sf"/>
</dbReference>
<protein>
    <recommendedName>
        <fullName evidence="1">ATP-polyphosphate phosphotransferase</fullName>
        <ecNumber evidence="1">2.7.4.1</ecNumber>
    </recommendedName>
</protein>
<evidence type="ECO:0000259" key="13">
    <source>
        <dbReference type="Pfam" id="PF17941"/>
    </source>
</evidence>
<dbReference type="Pfam" id="PF17941">
    <property type="entry name" value="PP_kinase_C_1"/>
    <property type="match status" value="1"/>
</dbReference>
<dbReference type="HAMAP" id="MF_00347">
    <property type="entry name" value="Polyphosphate_kinase"/>
    <property type="match status" value="1"/>
</dbReference>
<evidence type="ECO:0000256" key="1">
    <source>
        <dbReference type="ARBA" id="ARBA00012960"/>
    </source>
</evidence>
<gene>
    <name evidence="14" type="ORF">KFL_010480010</name>
</gene>
<keyword evidence="9" id="KW-0175">Coiled coil</keyword>
<keyword evidence="15" id="KW-1185">Reference proteome</keyword>
<dbReference type="NCBIfam" id="TIGR03705">
    <property type="entry name" value="poly_P_kin"/>
    <property type="match status" value="1"/>
</dbReference>
<dbReference type="InterPro" id="IPR025200">
    <property type="entry name" value="PPK_C_dom2"/>
</dbReference>
<feature type="domain" description="Polyphosphate kinase C-terminal" evidence="13">
    <location>
        <begin position="437"/>
        <end position="603"/>
    </location>
</feature>
<evidence type="ECO:0000259" key="12">
    <source>
        <dbReference type="Pfam" id="PF13090"/>
    </source>
</evidence>
<dbReference type="NCBIfam" id="NF003917">
    <property type="entry name" value="PRK05443.1-1"/>
    <property type="match status" value="1"/>
</dbReference>
<dbReference type="PANTHER" id="PTHR30218">
    <property type="entry name" value="POLYPHOSPHATE KINASE"/>
    <property type="match status" value="1"/>
</dbReference>
<dbReference type="CDD" id="cd09165">
    <property type="entry name" value="PLDc_PaPPK1_C1_like"/>
    <property type="match status" value="1"/>
</dbReference>
<dbReference type="Gene3D" id="1.20.58.310">
    <property type="entry name" value="Polyphosphate kinase N-terminal domain"/>
    <property type="match status" value="1"/>
</dbReference>
<evidence type="ECO:0000256" key="2">
    <source>
        <dbReference type="ARBA" id="ARBA00022553"/>
    </source>
</evidence>
<dbReference type="EMBL" id="DF237997">
    <property type="protein sequence ID" value="GAQ92553.1"/>
    <property type="molecule type" value="Genomic_DNA"/>
</dbReference>
<keyword evidence="6 14" id="KW-0418">Kinase</keyword>
<dbReference type="NCBIfam" id="NF003921">
    <property type="entry name" value="PRK05443.2-2"/>
    <property type="match status" value="1"/>
</dbReference>
<feature type="domain" description="Polyphosphate kinase C-terminal" evidence="12">
    <location>
        <begin position="610"/>
        <end position="769"/>
    </location>
</feature>
<keyword evidence="8" id="KW-0460">Magnesium</keyword>
<evidence type="ECO:0000313" key="15">
    <source>
        <dbReference type="Proteomes" id="UP000054558"/>
    </source>
</evidence>
<evidence type="ECO:0000259" key="10">
    <source>
        <dbReference type="Pfam" id="PF02503"/>
    </source>
</evidence>
<dbReference type="Gene3D" id="3.30.1840.10">
    <property type="entry name" value="Polyphosphate kinase middle domain"/>
    <property type="match status" value="1"/>
</dbReference>
<feature type="domain" description="Polyphosphate kinase middle" evidence="10">
    <location>
        <begin position="225"/>
        <end position="403"/>
    </location>
</feature>
<evidence type="ECO:0000256" key="5">
    <source>
        <dbReference type="ARBA" id="ARBA00022741"/>
    </source>
</evidence>
<keyword evidence="4" id="KW-0479">Metal-binding</keyword>
<dbReference type="Proteomes" id="UP000054558">
    <property type="component" value="Unassembled WGS sequence"/>
</dbReference>
<evidence type="ECO:0000256" key="6">
    <source>
        <dbReference type="ARBA" id="ARBA00022777"/>
    </source>
</evidence>
<dbReference type="FunFam" id="3.30.870.10:FF:000001">
    <property type="entry name" value="Polyphosphate kinase"/>
    <property type="match status" value="1"/>
</dbReference>
<accession>A0A1Y1IPH6</accession>
<dbReference type="GO" id="GO:0046872">
    <property type="term" value="F:metal ion binding"/>
    <property type="evidence" value="ECO:0007669"/>
    <property type="project" value="UniProtKB-KW"/>
</dbReference>
<dbReference type="OrthoDB" id="2011998at2759"/>
<dbReference type="STRING" id="105231.A0A1Y1IPH6"/>
<dbReference type="InterPro" id="IPR003414">
    <property type="entry name" value="PP_kinase"/>
</dbReference>
<evidence type="ECO:0000256" key="8">
    <source>
        <dbReference type="ARBA" id="ARBA00022842"/>
    </source>
</evidence>
<dbReference type="Gene3D" id="3.30.870.10">
    <property type="entry name" value="Endonuclease Chain A"/>
    <property type="match status" value="2"/>
</dbReference>
<evidence type="ECO:0000256" key="9">
    <source>
        <dbReference type="SAM" id="Coils"/>
    </source>
</evidence>
<dbReference type="SUPFAM" id="SSF56024">
    <property type="entry name" value="Phospholipase D/nuclease"/>
    <property type="match status" value="2"/>
</dbReference>
<organism evidence="14 15">
    <name type="scientific">Klebsormidium nitens</name>
    <name type="common">Green alga</name>
    <name type="synonym">Ulothrix nitens</name>
    <dbReference type="NCBI Taxonomy" id="105231"/>
    <lineage>
        <taxon>Eukaryota</taxon>
        <taxon>Viridiplantae</taxon>
        <taxon>Streptophyta</taxon>
        <taxon>Klebsormidiophyceae</taxon>
        <taxon>Klebsormidiales</taxon>
        <taxon>Klebsormidiaceae</taxon>
        <taxon>Klebsormidium</taxon>
    </lineage>
</organism>
<dbReference type="NCBIfam" id="NF003918">
    <property type="entry name" value="PRK05443.1-2"/>
    <property type="match status" value="1"/>
</dbReference>
<dbReference type="Pfam" id="PF13089">
    <property type="entry name" value="PP_kinase_N"/>
    <property type="match status" value="1"/>
</dbReference>
<name>A0A1Y1IPH6_KLENI</name>
<evidence type="ECO:0000256" key="3">
    <source>
        <dbReference type="ARBA" id="ARBA00022679"/>
    </source>
</evidence>
<dbReference type="PANTHER" id="PTHR30218:SF0">
    <property type="entry name" value="POLYPHOSPHATE KINASE"/>
    <property type="match status" value="1"/>
</dbReference>
<dbReference type="InterPro" id="IPR024953">
    <property type="entry name" value="PP_kinase_middle"/>
</dbReference>